<dbReference type="EMBL" id="CP066831">
    <property type="protein sequence ID" value="QQM46802.1"/>
    <property type="molecule type" value="Genomic_DNA"/>
</dbReference>
<dbReference type="KEGG" id="slf:JEQ17_20205"/>
<keyword evidence="8" id="KW-1185">Reference proteome</keyword>
<dbReference type="PANTHER" id="PTHR43133">
    <property type="entry name" value="RNA POLYMERASE ECF-TYPE SIGMA FACTO"/>
    <property type="match status" value="1"/>
</dbReference>
<comment type="similarity">
    <text evidence="1">Belongs to the sigma-70 factor family. ECF subfamily.</text>
</comment>
<gene>
    <name evidence="7" type="ORF">JEQ17_20205</name>
</gene>
<dbReference type="InterPro" id="IPR039425">
    <property type="entry name" value="RNA_pol_sigma-70-like"/>
</dbReference>
<dbReference type="AlphaFoldDB" id="A0A7T7L5E7"/>
<proteinExistence type="inferred from homology"/>
<name>A0A7T7L5E7_9ACTN</name>
<feature type="domain" description="RNA polymerase sigma factor 70 region 4 type 2" evidence="6">
    <location>
        <begin position="84"/>
        <end position="135"/>
    </location>
</feature>
<dbReference type="NCBIfam" id="TIGR02937">
    <property type="entry name" value="sigma70-ECF"/>
    <property type="match status" value="1"/>
</dbReference>
<dbReference type="InterPro" id="IPR013325">
    <property type="entry name" value="RNA_pol_sigma_r2"/>
</dbReference>
<protein>
    <submittedName>
        <fullName evidence="7">Sigma-70 family RNA polymerase sigma factor</fullName>
    </submittedName>
</protein>
<evidence type="ECO:0000256" key="4">
    <source>
        <dbReference type="ARBA" id="ARBA00023125"/>
    </source>
</evidence>
<dbReference type="InterPro" id="IPR014284">
    <property type="entry name" value="RNA_pol_sigma-70_dom"/>
</dbReference>
<reference evidence="7 8" key="1">
    <citation type="submission" date="2020-12" db="EMBL/GenBank/DDBJ databases">
        <title>A novel species.</title>
        <authorList>
            <person name="Li K."/>
        </authorList>
    </citation>
    <scope>NUCLEOTIDE SEQUENCE [LARGE SCALE GENOMIC DNA]</scope>
    <source>
        <strain evidence="7 8">ZYC-3</strain>
    </source>
</reference>
<dbReference type="Gene3D" id="1.10.10.10">
    <property type="entry name" value="Winged helix-like DNA-binding domain superfamily/Winged helix DNA-binding domain"/>
    <property type="match status" value="1"/>
</dbReference>
<dbReference type="Pfam" id="PF08281">
    <property type="entry name" value="Sigma70_r4_2"/>
    <property type="match status" value="1"/>
</dbReference>
<keyword evidence="3" id="KW-0731">Sigma factor</keyword>
<dbReference type="InterPro" id="IPR036388">
    <property type="entry name" value="WH-like_DNA-bd_sf"/>
</dbReference>
<dbReference type="SUPFAM" id="SSF88946">
    <property type="entry name" value="Sigma2 domain of RNA polymerase sigma factors"/>
    <property type="match status" value="1"/>
</dbReference>
<dbReference type="GO" id="GO:0003677">
    <property type="term" value="F:DNA binding"/>
    <property type="evidence" value="ECO:0007669"/>
    <property type="project" value="UniProtKB-KW"/>
</dbReference>
<keyword evidence="5" id="KW-0804">Transcription</keyword>
<organism evidence="7 8">
    <name type="scientific">Streptomyces liliifuscus</name>
    <dbReference type="NCBI Taxonomy" id="2797636"/>
    <lineage>
        <taxon>Bacteria</taxon>
        <taxon>Bacillati</taxon>
        <taxon>Actinomycetota</taxon>
        <taxon>Actinomycetes</taxon>
        <taxon>Kitasatosporales</taxon>
        <taxon>Streptomycetaceae</taxon>
        <taxon>Streptomyces</taxon>
    </lineage>
</organism>
<keyword evidence="4" id="KW-0238">DNA-binding</keyword>
<evidence type="ECO:0000313" key="7">
    <source>
        <dbReference type="EMBL" id="QQM46802.1"/>
    </source>
</evidence>
<sequence>MGKLIRHLMRQGAEPHEAAEAAQAAFVEAYATWRKIEHPGPWLRRVAFRLLLRQPIREVLPGELPDTASPHCPVRNVEIRQEEERVLAALSELSPTQRRVMAWHLDKYRTKEIAEELDISQEAVRKNLERARKQLKQSLGTAEGGEQ</sequence>
<evidence type="ECO:0000256" key="3">
    <source>
        <dbReference type="ARBA" id="ARBA00023082"/>
    </source>
</evidence>
<dbReference type="Gene3D" id="1.10.1740.10">
    <property type="match status" value="1"/>
</dbReference>
<accession>A0A7T7L5E7</accession>
<dbReference type="InterPro" id="IPR013249">
    <property type="entry name" value="RNA_pol_sigma70_r4_t2"/>
</dbReference>
<dbReference type="Proteomes" id="UP000595636">
    <property type="component" value="Chromosome"/>
</dbReference>
<evidence type="ECO:0000256" key="1">
    <source>
        <dbReference type="ARBA" id="ARBA00010641"/>
    </source>
</evidence>
<dbReference type="GO" id="GO:0006352">
    <property type="term" value="P:DNA-templated transcription initiation"/>
    <property type="evidence" value="ECO:0007669"/>
    <property type="project" value="InterPro"/>
</dbReference>
<keyword evidence="2" id="KW-0805">Transcription regulation</keyword>
<evidence type="ECO:0000256" key="5">
    <source>
        <dbReference type="ARBA" id="ARBA00023163"/>
    </source>
</evidence>
<dbReference type="GO" id="GO:0016987">
    <property type="term" value="F:sigma factor activity"/>
    <property type="evidence" value="ECO:0007669"/>
    <property type="project" value="UniProtKB-KW"/>
</dbReference>
<evidence type="ECO:0000256" key="2">
    <source>
        <dbReference type="ARBA" id="ARBA00023015"/>
    </source>
</evidence>
<dbReference type="PANTHER" id="PTHR43133:SF8">
    <property type="entry name" value="RNA POLYMERASE SIGMA FACTOR HI_1459-RELATED"/>
    <property type="match status" value="1"/>
</dbReference>
<evidence type="ECO:0000313" key="8">
    <source>
        <dbReference type="Proteomes" id="UP000595636"/>
    </source>
</evidence>
<dbReference type="InterPro" id="IPR013324">
    <property type="entry name" value="RNA_pol_sigma_r3/r4-like"/>
</dbReference>
<evidence type="ECO:0000259" key="6">
    <source>
        <dbReference type="Pfam" id="PF08281"/>
    </source>
</evidence>
<dbReference type="SUPFAM" id="SSF88659">
    <property type="entry name" value="Sigma3 and sigma4 domains of RNA polymerase sigma factors"/>
    <property type="match status" value="1"/>
</dbReference>